<dbReference type="InterPro" id="IPR023187">
    <property type="entry name" value="Tscrpt_reg_MarR-type_CS"/>
</dbReference>
<dbReference type="InterPro" id="IPR036388">
    <property type="entry name" value="WH-like_DNA-bd_sf"/>
</dbReference>
<dbReference type="InterPro" id="IPR036390">
    <property type="entry name" value="WH_DNA-bd_sf"/>
</dbReference>
<accession>A0ABN3VKP0</accession>
<evidence type="ECO:0000256" key="3">
    <source>
        <dbReference type="ARBA" id="ARBA00023163"/>
    </source>
</evidence>
<dbReference type="Pfam" id="PF12802">
    <property type="entry name" value="MarR_2"/>
    <property type="match status" value="1"/>
</dbReference>
<comment type="caution">
    <text evidence="5">The sequence shown here is derived from an EMBL/GenBank/DDBJ whole genome shotgun (WGS) entry which is preliminary data.</text>
</comment>
<organism evidence="5 6">
    <name type="scientific">Saccharopolyspora taberi</name>
    <dbReference type="NCBI Taxonomy" id="60895"/>
    <lineage>
        <taxon>Bacteria</taxon>
        <taxon>Bacillati</taxon>
        <taxon>Actinomycetota</taxon>
        <taxon>Actinomycetes</taxon>
        <taxon>Pseudonocardiales</taxon>
        <taxon>Pseudonocardiaceae</taxon>
        <taxon>Saccharopolyspora</taxon>
    </lineage>
</organism>
<sequence length="153" mass="17149">MAQEQRRADRMAADPDLGALSARLLFSVQAELFGTLAERGFDDLTPRHGAVLAYLDESGVRASELARLSGLHKQIIGTIVDELEALGYVERKPDPADRRAKLVVPTERGLAEQRAADGILAGIERRHAEALSEQRYARFKRDLRFIVERQRSR</sequence>
<gene>
    <name evidence="5" type="ORF">GCM10010470_52990</name>
</gene>
<protein>
    <recommendedName>
        <fullName evidence="4">HTH marR-type domain-containing protein</fullName>
    </recommendedName>
</protein>
<dbReference type="SMART" id="SM00347">
    <property type="entry name" value="HTH_MARR"/>
    <property type="match status" value="1"/>
</dbReference>
<dbReference type="SUPFAM" id="SSF46785">
    <property type="entry name" value="Winged helix' DNA-binding domain"/>
    <property type="match status" value="1"/>
</dbReference>
<proteinExistence type="predicted"/>
<keyword evidence="3" id="KW-0804">Transcription</keyword>
<dbReference type="PROSITE" id="PS50995">
    <property type="entry name" value="HTH_MARR_2"/>
    <property type="match status" value="1"/>
</dbReference>
<dbReference type="PANTHER" id="PTHR33164:SF99">
    <property type="entry name" value="MARR FAMILY REGULATORY PROTEIN"/>
    <property type="match status" value="1"/>
</dbReference>
<evidence type="ECO:0000256" key="1">
    <source>
        <dbReference type="ARBA" id="ARBA00023015"/>
    </source>
</evidence>
<dbReference type="InterPro" id="IPR000835">
    <property type="entry name" value="HTH_MarR-typ"/>
</dbReference>
<reference evidence="5 6" key="1">
    <citation type="journal article" date="2019" name="Int. J. Syst. Evol. Microbiol.">
        <title>The Global Catalogue of Microorganisms (GCM) 10K type strain sequencing project: providing services to taxonomists for standard genome sequencing and annotation.</title>
        <authorList>
            <consortium name="The Broad Institute Genomics Platform"/>
            <consortium name="The Broad Institute Genome Sequencing Center for Infectious Disease"/>
            <person name="Wu L."/>
            <person name="Ma J."/>
        </authorList>
    </citation>
    <scope>NUCLEOTIDE SEQUENCE [LARGE SCALE GENOMIC DNA]</scope>
    <source>
        <strain evidence="5 6">JCM 9383</strain>
    </source>
</reference>
<dbReference type="PROSITE" id="PS01117">
    <property type="entry name" value="HTH_MARR_1"/>
    <property type="match status" value="1"/>
</dbReference>
<keyword evidence="2" id="KW-0238">DNA-binding</keyword>
<feature type="domain" description="HTH marR-type" evidence="4">
    <location>
        <begin position="1"/>
        <end position="148"/>
    </location>
</feature>
<dbReference type="RefSeq" id="WP_344684226.1">
    <property type="nucleotide sequence ID" value="NZ_BAAAUX010000023.1"/>
</dbReference>
<name>A0ABN3VKP0_9PSEU</name>
<dbReference type="PANTHER" id="PTHR33164">
    <property type="entry name" value="TRANSCRIPTIONAL REGULATOR, MARR FAMILY"/>
    <property type="match status" value="1"/>
</dbReference>
<dbReference type="Gene3D" id="1.10.10.10">
    <property type="entry name" value="Winged helix-like DNA-binding domain superfamily/Winged helix DNA-binding domain"/>
    <property type="match status" value="1"/>
</dbReference>
<evidence type="ECO:0000313" key="5">
    <source>
        <dbReference type="EMBL" id="GAA2811049.1"/>
    </source>
</evidence>
<dbReference type="EMBL" id="BAAAUX010000023">
    <property type="protein sequence ID" value="GAA2811049.1"/>
    <property type="molecule type" value="Genomic_DNA"/>
</dbReference>
<dbReference type="Proteomes" id="UP001500979">
    <property type="component" value="Unassembled WGS sequence"/>
</dbReference>
<keyword evidence="1" id="KW-0805">Transcription regulation</keyword>
<keyword evidence="6" id="KW-1185">Reference proteome</keyword>
<evidence type="ECO:0000259" key="4">
    <source>
        <dbReference type="PROSITE" id="PS50995"/>
    </source>
</evidence>
<dbReference type="InterPro" id="IPR039422">
    <property type="entry name" value="MarR/SlyA-like"/>
</dbReference>
<evidence type="ECO:0000313" key="6">
    <source>
        <dbReference type="Proteomes" id="UP001500979"/>
    </source>
</evidence>
<evidence type="ECO:0000256" key="2">
    <source>
        <dbReference type="ARBA" id="ARBA00023125"/>
    </source>
</evidence>